<keyword evidence="5 6" id="KW-0472">Membrane</keyword>
<dbReference type="PANTHER" id="PTHR33406:SF13">
    <property type="entry name" value="MEMBRANE PROTEIN YDFJ"/>
    <property type="match status" value="1"/>
</dbReference>
<keyword evidence="3 6" id="KW-0812">Transmembrane</keyword>
<reference evidence="8 9" key="1">
    <citation type="submission" date="2009-01" db="EMBL/GenBank/DDBJ databases">
        <title>Complete sequence of Geobacter sp. FRC-32.</title>
        <authorList>
            <consortium name="US DOE Joint Genome Institute"/>
            <person name="Lucas S."/>
            <person name="Copeland A."/>
            <person name="Lapidus A."/>
            <person name="Glavina del Rio T."/>
            <person name="Dalin E."/>
            <person name="Tice H."/>
            <person name="Bruce D."/>
            <person name="Goodwin L."/>
            <person name="Pitluck S."/>
            <person name="Saunders E."/>
            <person name="Brettin T."/>
            <person name="Detter J.C."/>
            <person name="Han C."/>
            <person name="Larimer F."/>
            <person name="Land M."/>
            <person name="Hauser L."/>
            <person name="Kyrpides N."/>
            <person name="Ovchinnikova G."/>
            <person name="Kostka J."/>
            <person name="Richardson P."/>
        </authorList>
    </citation>
    <scope>NUCLEOTIDE SEQUENCE [LARGE SCALE GENOMIC DNA]</scope>
    <source>
        <strain evidence="9">DSM 22248 / JCM 15807 / FRC-32</strain>
    </source>
</reference>
<feature type="transmembrane region" description="Helical" evidence="6">
    <location>
        <begin position="692"/>
        <end position="709"/>
    </location>
</feature>
<dbReference type="Proteomes" id="UP000007721">
    <property type="component" value="Chromosome"/>
</dbReference>
<feature type="transmembrane region" description="Helical" evidence="6">
    <location>
        <begin position="721"/>
        <end position="739"/>
    </location>
</feature>
<feature type="transmembrane region" description="Helical" evidence="6">
    <location>
        <begin position="308"/>
        <end position="328"/>
    </location>
</feature>
<dbReference type="AlphaFoldDB" id="B9M806"/>
<protein>
    <submittedName>
        <fullName evidence="8">Exporter, putative</fullName>
    </submittedName>
</protein>
<evidence type="ECO:0000259" key="7">
    <source>
        <dbReference type="PROSITE" id="PS50156"/>
    </source>
</evidence>
<dbReference type="InterPro" id="IPR000731">
    <property type="entry name" value="SSD"/>
</dbReference>
<dbReference type="Gene3D" id="1.20.1640.10">
    <property type="entry name" value="Multidrug efflux transporter AcrB transmembrane domain"/>
    <property type="match status" value="2"/>
</dbReference>
<dbReference type="Pfam" id="PF03176">
    <property type="entry name" value="MMPL"/>
    <property type="match status" value="1"/>
</dbReference>
<dbReference type="SUPFAM" id="SSF82866">
    <property type="entry name" value="Multidrug efflux transporter AcrB transmembrane domain"/>
    <property type="match status" value="2"/>
</dbReference>
<keyword evidence="4 6" id="KW-1133">Transmembrane helix</keyword>
<dbReference type="RefSeq" id="WP_012647001.1">
    <property type="nucleotide sequence ID" value="NC_011979.1"/>
</dbReference>
<dbReference type="STRING" id="316067.Geob_1915"/>
<dbReference type="HOGENOM" id="CLU_009099_0_0_7"/>
<feature type="transmembrane region" description="Helical" evidence="6">
    <location>
        <begin position="408"/>
        <end position="434"/>
    </location>
</feature>
<dbReference type="EMBL" id="CP001390">
    <property type="protein sequence ID" value="ACM20272.1"/>
    <property type="molecule type" value="Genomic_DNA"/>
</dbReference>
<organism evidence="8 9">
    <name type="scientific">Geotalea daltonii (strain DSM 22248 / JCM 15807 / FRC-32)</name>
    <name type="common">Geobacter daltonii</name>
    <dbReference type="NCBI Taxonomy" id="316067"/>
    <lineage>
        <taxon>Bacteria</taxon>
        <taxon>Pseudomonadati</taxon>
        <taxon>Thermodesulfobacteriota</taxon>
        <taxon>Desulfuromonadia</taxon>
        <taxon>Geobacterales</taxon>
        <taxon>Geobacteraceae</taxon>
        <taxon>Geotalea</taxon>
    </lineage>
</organism>
<name>B9M806_GEODF</name>
<dbReference type="InterPro" id="IPR004869">
    <property type="entry name" value="MMPL_dom"/>
</dbReference>
<evidence type="ECO:0000313" key="8">
    <source>
        <dbReference type="EMBL" id="ACM20272.1"/>
    </source>
</evidence>
<evidence type="ECO:0000256" key="2">
    <source>
        <dbReference type="ARBA" id="ARBA00022475"/>
    </source>
</evidence>
<evidence type="ECO:0000256" key="1">
    <source>
        <dbReference type="ARBA" id="ARBA00004651"/>
    </source>
</evidence>
<dbReference type="GO" id="GO:0005886">
    <property type="term" value="C:plasma membrane"/>
    <property type="evidence" value="ECO:0007669"/>
    <property type="project" value="UniProtKB-SubCell"/>
</dbReference>
<evidence type="ECO:0000256" key="4">
    <source>
        <dbReference type="ARBA" id="ARBA00022989"/>
    </source>
</evidence>
<evidence type="ECO:0000256" key="6">
    <source>
        <dbReference type="SAM" id="Phobius"/>
    </source>
</evidence>
<keyword evidence="9" id="KW-1185">Reference proteome</keyword>
<evidence type="ECO:0000256" key="3">
    <source>
        <dbReference type="ARBA" id="ARBA00022692"/>
    </source>
</evidence>
<feature type="transmembrane region" description="Helical" evidence="6">
    <location>
        <begin position="745"/>
        <end position="766"/>
    </location>
</feature>
<feature type="domain" description="SSD" evidence="7">
    <location>
        <begin position="326"/>
        <end position="433"/>
    </location>
</feature>
<dbReference type="OrthoDB" id="9780358at2"/>
<evidence type="ECO:0000256" key="5">
    <source>
        <dbReference type="ARBA" id="ARBA00023136"/>
    </source>
</evidence>
<dbReference type="KEGG" id="geo:Geob_1915"/>
<dbReference type="InterPro" id="IPR050545">
    <property type="entry name" value="Mycobact_MmpL"/>
</dbReference>
<keyword evidence="2" id="KW-1003">Cell membrane</keyword>
<feature type="transmembrane region" description="Helical" evidence="6">
    <location>
        <begin position="787"/>
        <end position="804"/>
    </location>
</feature>
<proteinExistence type="predicted"/>
<accession>B9M806</accession>
<comment type="subcellular location">
    <subcellularLocation>
        <location evidence="1">Cell membrane</location>
        <topology evidence="1">Multi-pass membrane protein</topology>
    </subcellularLocation>
</comment>
<feature type="transmembrane region" description="Helical" evidence="6">
    <location>
        <begin position="281"/>
        <end position="301"/>
    </location>
</feature>
<feature type="transmembrane region" description="Helical" evidence="6">
    <location>
        <begin position="816"/>
        <end position="837"/>
    </location>
</feature>
<feature type="transmembrane region" description="Helical" evidence="6">
    <location>
        <begin position="464"/>
        <end position="485"/>
    </location>
</feature>
<evidence type="ECO:0000313" key="9">
    <source>
        <dbReference type="Proteomes" id="UP000007721"/>
    </source>
</evidence>
<dbReference type="PANTHER" id="PTHR33406">
    <property type="entry name" value="MEMBRANE PROTEIN MJ1562-RELATED"/>
    <property type="match status" value="1"/>
</dbReference>
<feature type="transmembrane region" description="Helical" evidence="6">
    <location>
        <begin position="373"/>
        <end position="396"/>
    </location>
</feature>
<dbReference type="PROSITE" id="PS50156">
    <property type="entry name" value="SSD"/>
    <property type="match status" value="1"/>
</dbReference>
<dbReference type="eggNOG" id="COG4258">
    <property type="taxonomic scope" value="Bacteria"/>
</dbReference>
<feature type="transmembrane region" description="Helical" evidence="6">
    <location>
        <begin position="334"/>
        <end position="352"/>
    </location>
</feature>
<feature type="transmembrane region" description="Helical" evidence="6">
    <location>
        <begin position="34"/>
        <end position="54"/>
    </location>
</feature>
<sequence>MPNAIRTITRSFQQLVHRHLAWIHRMTTTYPRRVVIMALLLLLSSIASIATTRFEADIFKLFPSQAGPLKLFLDSLEWTGGAKDVYFLLEGEPSLLPVEAERLAARLKTLQVDGTTAFRNVKYRVYDTSEAASFARFIAYAVTHPQLYLDPAEAGNYGVKFDQPAINKALDRAGTELASQVGMGMRDIIAADPLYLRELILPRLKKASQALALDTTSPYFLSRDGQVLIMIAEPAQPVQNIAFARKLVAGIEEVRSGMKVNVSCAGAHLSAVMDERVMKENIIACIVSSLIVVLGLFYLTYRRVLPTLLIPLILFYGVALALGTAGLFLSSISIISFAFTALIIGLGTDYSIHLYDRYYSERSLGRDTGEAMGLAIVETGHGIFTAAATTALPFLALTISDVRALSELGLLVGLGVIFSLYATFFFLPPFIIAAERRFPAVSYRPLPRFGLGWIWKKCLTRSGWIVGLSALFFCVLLVAACFISFEGDLKNLQPRHSEAFLAQEKMEKHLSLSPKQMLVALDGHLPAELMERGGRVETLLSEYQRRGNIVSWSSLGQVLNNRGVQAEVLNSLQQSLAGKRPSEAVRGALQEKGFAPEAFGPFLDSLAGLGHAAPVDESEALDHLGRSPLRGVVERHLIKDKGNYHLLLYINYRGAEFHQQTFLKQLAAIDPSARATSVDLVSEQLGGAVKKSFFWGFLLGGALVLFLLLSHFSSLGEIWHSLFPVVGGVIAMLGLMVLTGMRLNFMNAMVLVTIVGMGSDYGMHVLHRVTALDMHEAGEQFVQSGRAVLLSALTTIAGFGSLAFTDYGAMSSIGWATNYGIAATAIFALVTLPAMICRHRRS</sequence>
<gene>
    <name evidence="8" type="ordered locus">Geob_1915</name>
</gene>